<proteinExistence type="predicted"/>
<dbReference type="EMBL" id="GBRH01170894">
    <property type="protein sequence ID" value="JAE27002.1"/>
    <property type="molecule type" value="Transcribed_RNA"/>
</dbReference>
<organism evidence="1">
    <name type="scientific">Arundo donax</name>
    <name type="common">Giant reed</name>
    <name type="synonym">Donax arundinaceus</name>
    <dbReference type="NCBI Taxonomy" id="35708"/>
    <lineage>
        <taxon>Eukaryota</taxon>
        <taxon>Viridiplantae</taxon>
        <taxon>Streptophyta</taxon>
        <taxon>Embryophyta</taxon>
        <taxon>Tracheophyta</taxon>
        <taxon>Spermatophyta</taxon>
        <taxon>Magnoliopsida</taxon>
        <taxon>Liliopsida</taxon>
        <taxon>Poales</taxon>
        <taxon>Poaceae</taxon>
        <taxon>PACMAD clade</taxon>
        <taxon>Arundinoideae</taxon>
        <taxon>Arundineae</taxon>
        <taxon>Arundo</taxon>
    </lineage>
</organism>
<accession>A0A0A9GRC2</accession>
<evidence type="ECO:0000313" key="1">
    <source>
        <dbReference type="EMBL" id="JAE27002.1"/>
    </source>
</evidence>
<reference evidence="1" key="1">
    <citation type="submission" date="2014-09" db="EMBL/GenBank/DDBJ databases">
        <authorList>
            <person name="Magalhaes I.L.F."/>
            <person name="Oliveira U."/>
            <person name="Santos F.R."/>
            <person name="Vidigal T.H.D.A."/>
            <person name="Brescovit A.D."/>
            <person name="Santos A.J."/>
        </authorList>
    </citation>
    <scope>NUCLEOTIDE SEQUENCE</scope>
    <source>
        <tissue evidence="1">Shoot tissue taken approximately 20 cm above the soil surface</tissue>
    </source>
</reference>
<reference evidence="1" key="2">
    <citation type="journal article" date="2015" name="Data Brief">
        <title>Shoot transcriptome of the giant reed, Arundo donax.</title>
        <authorList>
            <person name="Barrero R.A."/>
            <person name="Guerrero F.D."/>
            <person name="Moolhuijzen P."/>
            <person name="Goolsby J.A."/>
            <person name="Tidwell J."/>
            <person name="Bellgard S.E."/>
            <person name="Bellgard M.I."/>
        </authorList>
    </citation>
    <scope>NUCLEOTIDE SEQUENCE</scope>
    <source>
        <tissue evidence="1">Shoot tissue taken approximately 20 cm above the soil surface</tissue>
    </source>
</reference>
<name>A0A0A9GRC2_ARUDO</name>
<dbReference type="AlphaFoldDB" id="A0A0A9GRC2"/>
<sequence length="37" mass="3983">MMQGPAKERLKIMSSNAECVSICGDKPTSQGYSFTVS</sequence>
<protein>
    <submittedName>
        <fullName evidence="1">Uncharacterized protein</fullName>
    </submittedName>
</protein>